<keyword evidence="12" id="KW-1185">Reference proteome</keyword>
<dbReference type="SUPFAM" id="SSF48403">
    <property type="entry name" value="Ankyrin repeat"/>
    <property type="match status" value="1"/>
</dbReference>
<feature type="domain" description="RING-type" evidence="9">
    <location>
        <begin position="653"/>
        <end position="694"/>
    </location>
</feature>
<dbReference type="InterPro" id="IPR002110">
    <property type="entry name" value="Ankyrin_rpt"/>
</dbReference>
<dbReference type="STRING" id="90262.A0A1X2HXZ7"/>
<dbReference type="Pfam" id="PF00023">
    <property type="entry name" value="Ank"/>
    <property type="match status" value="2"/>
</dbReference>
<evidence type="ECO:0000256" key="3">
    <source>
        <dbReference type="ARBA" id="ARBA00022771"/>
    </source>
</evidence>
<evidence type="ECO:0000259" key="10">
    <source>
        <dbReference type="PROSITE" id="PS50178"/>
    </source>
</evidence>
<dbReference type="InterPro" id="IPR000306">
    <property type="entry name" value="Znf_FYVE"/>
</dbReference>
<evidence type="ECO:0000256" key="4">
    <source>
        <dbReference type="ARBA" id="ARBA00022833"/>
    </source>
</evidence>
<dbReference type="Pfam" id="PF13639">
    <property type="entry name" value="zf-RING_2"/>
    <property type="match status" value="1"/>
</dbReference>
<protein>
    <recommendedName>
        <fullName evidence="13">Ankyrin repeat-containing domain protein</fullName>
    </recommendedName>
</protein>
<feature type="repeat" description="ANK" evidence="6">
    <location>
        <begin position="119"/>
        <end position="152"/>
    </location>
</feature>
<dbReference type="InterPro" id="IPR013083">
    <property type="entry name" value="Znf_RING/FYVE/PHD"/>
</dbReference>
<evidence type="ECO:0000313" key="11">
    <source>
        <dbReference type="EMBL" id="ORZ05050.1"/>
    </source>
</evidence>
<evidence type="ECO:0000256" key="6">
    <source>
        <dbReference type="PROSITE-ProRule" id="PRU00023"/>
    </source>
</evidence>
<dbReference type="Gene3D" id="1.25.40.20">
    <property type="entry name" value="Ankyrin repeat-containing domain"/>
    <property type="match status" value="2"/>
</dbReference>
<name>A0A1X2HXZ7_9FUNG</name>
<evidence type="ECO:0000256" key="7">
    <source>
        <dbReference type="PROSITE-ProRule" id="PRU00175"/>
    </source>
</evidence>
<dbReference type="CDD" id="cd16489">
    <property type="entry name" value="mRING-CH-C4HC2H_ZNRF"/>
    <property type="match status" value="1"/>
</dbReference>
<dbReference type="Pfam" id="PF12796">
    <property type="entry name" value="Ank_2"/>
    <property type="match status" value="1"/>
</dbReference>
<dbReference type="PANTHER" id="PTHR24171:SF10">
    <property type="entry name" value="ANKYRIN REPEAT DOMAIN-CONTAINING PROTEIN 29-LIKE"/>
    <property type="match status" value="1"/>
</dbReference>
<keyword evidence="3 7" id="KW-0863">Zinc-finger</keyword>
<accession>A0A1X2HXZ7</accession>
<reference evidence="11 12" key="1">
    <citation type="submission" date="2016-07" db="EMBL/GenBank/DDBJ databases">
        <title>Pervasive Adenine N6-methylation of Active Genes in Fungi.</title>
        <authorList>
            <consortium name="DOE Joint Genome Institute"/>
            <person name="Mondo S.J."/>
            <person name="Dannebaum R.O."/>
            <person name="Kuo R.C."/>
            <person name="Labutti K."/>
            <person name="Haridas S."/>
            <person name="Kuo A."/>
            <person name="Salamov A."/>
            <person name="Ahrendt S.R."/>
            <person name="Lipzen A."/>
            <person name="Sullivan W."/>
            <person name="Andreopoulos W.B."/>
            <person name="Clum A."/>
            <person name="Lindquist E."/>
            <person name="Daum C."/>
            <person name="Ramamoorthy G.K."/>
            <person name="Gryganskyi A."/>
            <person name="Culley D."/>
            <person name="Magnuson J.K."/>
            <person name="James T.Y."/>
            <person name="O'Malley M.A."/>
            <person name="Stajich J.E."/>
            <person name="Spatafora J.W."/>
            <person name="Visel A."/>
            <person name="Grigoriev I.V."/>
        </authorList>
    </citation>
    <scope>NUCLEOTIDE SEQUENCE [LARGE SCALE GENOMIC DNA]</scope>
    <source>
        <strain evidence="11 12">NRRL 1336</strain>
    </source>
</reference>
<feature type="region of interest" description="Disordered" evidence="8">
    <location>
        <begin position="384"/>
        <end position="410"/>
    </location>
</feature>
<dbReference type="Gene3D" id="3.30.40.10">
    <property type="entry name" value="Zinc/RING finger domain, C3HC4 (zinc finger)"/>
    <property type="match status" value="2"/>
</dbReference>
<dbReference type="PROSITE" id="PS50088">
    <property type="entry name" value="ANK_REPEAT"/>
    <property type="match status" value="2"/>
</dbReference>
<dbReference type="SMART" id="SM00064">
    <property type="entry name" value="FYVE"/>
    <property type="match status" value="1"/>
</dbReference>
<dbReference type="SMART" id="SM00248">
    <property type="entry name" value="ANK"/>
    <property type="match status" value="4"/>
</dbReference>
<dbReference type="InterPro" id="IPR036770">
    <property type="entry name" value="Ankyrin_rpt-contain_sf"/>
</dbReference>
<dbReference type="GO" id="GO:0008270">
    <property type="term" value="F:zinc ion binding"/>
    <property type="evidence" value="ECO:0007669"/>
    <property type="project" value="UniProtKB-KW"/>
</dbReference>
<evidence type="ECO:0000259" key="9">
    <source>
        <dbReference type="PROSITE" id="PS50089"/>
    </source>
</evidence>
<feature type="domain" description="FYVE-type" evidence="10">
    <location>
        <begin position="487"/>
        <end position="562"/>
    </location>
</feature>
<dbReference type="PROSITE" id="PS50089">
    <property type="entry name" value="ZF_RING_2"/>
    <property type="match status" value="1"/>
</dbReference>
<keyword evidence="1" id="KW-0479">Metal-binding</keyword>
<dbReference type="InterPro" id="IPR011011">
    <property type="entry name" value="Znf_FYVE_PHD"/>
</dbReference>
<dbReference type="EMBL" id="MCGE01000046">
    <property type="protein sequence ID" value="ORZ05050.1"/>
    <property type="molecule type" value="Genomic_DNA"/>
</dbReference>
<dbReference type="SUPFAM" id="SSF57903">
    <property type="entry name" value="FYVE/PHD zinc finger"/>
    <property type="match status" value="1"/>
</dbReference>
<dbReference type="Proteomes" id="UP000193560">
    <property type="component" value="Unassembled WGS sequence"/>
</dbReference>
<evidence type="ECO:0000256" key="8">
    <source>
        <dbReference type="SAM" id="MobiDB-lite"/>
    </source>
</evidence>
<evidence type="ECO:0008006" key="13">
    <source>
        <dbReference type="Google" id="ProtNLM"/>
    </source>
</evidence>
<keyword evidence="2" id="KW-0677">Repeat</keyword>
<dbReference type="PROSITE" id="PS50178">
    <property type="entry name" value="ZF_FYVE"/>
    <property type="match status" value="1"/>
</dbReference>
<dbReference type="SUPFAM" id="SSF57850">
    <property type="entry name" value="RING/U-box"/>
    <property type="match status" value="1"/>
</dbReference>
<evidence type="ECO:0000256" key="2">
    <source>
        <dbReference type="ARBA" id="ARBA00022737"/>
    </source>
</evidence>
<evidence type="ECO:0000313" key="12">
    <source>
        <dbReference type="Proteomes" id="UP000193560"/>
    </source>
</evidence>
<gene>
    <name evidence="11" type="ORF">BCR42DRAFT_182566</name>
</gene>
<dbReference type="InterPro" id="IPR017455">
    <property type="entry name" value="Znf_FYVE-rel"/>
</dbReference>
<keyword evidence="5 6" id="KW-0040">ANK repeat</keyword>
<dbReference type="AlphaFoldDB" id="A0A1X2HXZ7"/>
<sequence>MPRFQPLPTFPFSIPYIGKSNTTITTTAATTNTSTNTLAFPFIESGFTPQPRSTLEAAISGDVTRLKQLWEQETTNNMDIPYGPVEMTPLHYSASKGHLLCVQFLIEKCRVTVDVLDREGETPLLKAAYAGHFSVVHYLVLEAGANISHKDKDGWSALHNACSHGHLAMVQFLIAQSTNVDLKSKMDHTPLINAASKGHLSIVEHLINAANADLFWKNKFGESAYDAAAVAAEVYICEQLEIMERKQMQQKGLDYQLLKQHGTIPVTVYEIQQQISTTTLIGHSFTSPTWGQHPTTSWILPSGEAVAKNRVGLPPLKDQQVWIWLTDWTVDYTHPNYDMDGWEYAKHLDTPDESWSKKPPVGNRQNAIRRRRWVRIMTRQPAHTADVEELDGHSGLMDDSSSHSGNTQDLSHDLDFEQWQDSSYIYRHEEASQPTSSTSITRANAAFVAGTNIMDYQTHDDGMVSGRRTLVLNRQPHQGAARVWEKNENALDCRCCGKWFNIISRRHHCRQCGLIVCDRCSSNRAMLPYSGTIHDPQLPFDQVYKSTLRPQRICDPCFAHLSRPHTALGTPSTPGTPGTSSPSNYLQRSTSTDSMMMYCPVCGNHLDGYGSTEEQEQHVQSCLNAGFSSASLSATGYVLYQAPSDSTLLGQECIVCFEEFAQGDTIARLGCLCSYHHSCIHGWFSLGKGCPVHSQ</sequence>
<evidence type="ECO:0000256" key="1">
    <source>
        <dbReference type="ARBA" id="ARBA00022723"/>
    </source>
</evidence>
<dbReference type="PROSITE" id="PS50297">
    <property type="entry name" value="ANK_REP_REGION"/>
    <property type="match status" value="2"/>
</dbReference>
<comment type="caution">
    <text evidence="11">The sequence shown here is derived from an EMBL/GenBank/DDBJ whole genome shotgun (WGS) entry which is preliminary data.</text>
</comment>
<keyword evidence="4" id="KW-0862">Zinc</keyword>
<dbReference type="OrthoDB" id="10057496at2759"/>
<organism evidence="11 12">
    <name type="scientific">Absidia repens</name>
    <dbReference type="NCBI Taxonomy" id="90262"/>
    <lineage>
        <taxon>Eukaryota</taxon>
        <taxon>Fungi</taxon>
        <taxon>Fungi incertae sedis</taxon>
        <taxon>Mucoromycota</taxon>
        <taxon>Mucoromycotina</taxon>
        <taxon>Mucoromycetes</taxon>
        <taxon>Mucorales</taxon>
        <taxon>Cunninghamellaceae</taxon>
        <taxon>Absidia</taxon>
    </lineage>
</organism>
<dbReference type="PANTHER" id="PTHR24171">
    <property type="entry name" value="ANKYRIN REPEAT DOMAIN-CONTAINING PROTEIN 39-RELATED"/>
    <property type="match status" value="1"/>
</dbReference>
<dbReference type="Pfam" id="PF01363">
    <property type="entry name" value="FYVE"/>
    <property type="match status" value="1"/>
</dbReference>
<dbReference type="InterPro" id="IPR001841">
    <property type="entry name" value="Znf_RING"/>
</dbReference>
<feature type="repeat" description="ANK" evidence="6">
    <location>
        <begin position="153"/>
        <end position="185"/>
    </location>
</feature>
<evidence type="ECO:0000256" key="5">
    <source>
        <dbReference type="ARBA" id="ARBA00023043"/>
    </source>
</evidence>
<proteinExistence type="predicted"/>